<protein>
    <submittedName>
        <fullName evidence="1">Post-transcriptional regulator</fullName>
    </submittedName>
</protein>
<dbReference type="AlphaFoldDB" id="A0A398B1C1"/>
<dbReference type="InterPro" id="IPR025716">
    <property type="entry name" value="Post-transcriptional_regulator"/>
</dbReference>
<accession>A0A398B1C1</accession>
<evidence type="ECO:0000313" key="1">
    <source>
        <dbReference type="EMBL" id="RID83729.1"/>
    </source>
</evidence>
<gene>
    <name evidence="1" type="ORF">D1970_14030</name>
</gene>
<dbReference type="OrthoDB" id="2990595at2"/>
<dbReference type="Proteomes" id="UP000265816">
    <property type="component" value="Unassembled WGS sequence"/>
</dbReference>
<dbReference type="EMBL" id="QWVT01000024">
    <property type="protein sequence ID" value="RID83729.1"/>
    <property type="molecule type" value="Genomic_DNA"/>
</dbReference>
<proteinExistence type="predicted"/>
<organism evidence="1 2">
    <name type="scientific">Mesobacillus zeae</name>
    <dbReference type="NCBI Taxonomy" id="1917180"/>
    <lineage>
        <taxon>Bacteria</taxon>
        <taxon>Bacillati</taxon>
        <taxon>Bacillota</taxon>
        <taxon>Bacilli</taxon>
        <taxon>Bacillales</taxon>
        <taxon>Bacillaceae</taxon>
        <taxon>Mesobacillus</taxon>
    </lineage>
</organism>
<keyword evidence="2" id="KW-1185">Reference proteome</keyword>
<dbReference type="RefSeq" id="WP_119113505.1">
    <property type="nucleotide sequence ID" value="NZ_CBCSEO010000005.1"/>
</dbReference>
<dbReference type="Pfam" id="PF13797">
    <property type="entry name" value="Post_transc_reg"/>
    <property type="match status" value="1"/>
</dbReference>
<sequence>MNSGNRHVRYWREVQPAIKSKIEEIGMLGFEKVTAAELWNYLDKKKWKNLNEDLHLYEVVADVLSVKPGELINFMTVEAFRSASTSLDGQQDSKPVEQMD</sequence>
<evidence type="ECO:0000313" key="2">
    <source>
        <dbReference type="Proteomes" id="UP000265816"/>
    </source>
</evidence>
<name>A0A398B1C1_9BACI</name>
<reference evidence="1 2" key="1">
    <citation type="submission" date="2018-08" db="EMBL/GenBank/DDBJ databases">
        <title>Bacillus jemisoniae sp. nov., Bacillus chryseoplanitiae sp. nov., Bacillus resnikiae sp. nov., and Bacillus frankliniae sp. nov., isolated from Viking spacecraft and associated surfaces.</title>
        <authorList>
            <person name="Seuylemezian A."/>
            <person name="Vaishampayan P."/>
        </authorList>
    </citation>
    <scope>NUCLEOTIDE SEQUENCE [LARGE SCALE GENOMIC DNA]</scope>
    <source>
        <strain evidence="1 2">JJ-247</strain>
    </source>
</reference>
<comment type="caution">
    <text evidence="1">The sequence shown here is derived from an EMBL/GenBank/DDBJ whole genome shotgun (WGS) entry which is preliminary data.</text>
</comment>